<name>A0ABD1ZXK7_VESSQ</name>
<dbReference type="AlphaFoldDB" id="A0ABD1ZXK7"/>
<sequence length="1122" mass="127982">MCDRSDNINHLYRVNQNTCYPSSRENLSFLEESQGKDKRRFNESLTDFNTDCDNNLDNKLGLISLEDIIFRDEIDAPKRCDFKKIDQPIASFNVARHLNKSSKLKKNRSKRKWRRQYRNEIPRIIKRDASKMMGSNNENFDDRYPANYSSFDIRGFKSTSKIKLSKDCPHCRSPPFSLNIPNTNSQVYKNPEAYLNDRELSYKTNMNSCKNCKNFSYSSIIEKYPESFDWTTYENVDSSSNLETCCCSKKNRICSRECTPSKASLFVETGESTLEFSTSWSSNLNLPNGCPCSNESSIIREHSTMNEDVQRDDGPFEKEEHAMTDKCGTRCKSREFELEPCCSRFAAKEKRSSVENATWSQLEMVESKARRPDYDRRENIRWRDVGTSSNVRTDTKRARCCESQMRNTSDEDKNPKSCQRSLFGDFEIGKVWSHIQDTCKNLVQSAITNIGQTIKDMSKSKDTPEDKGNEISDSLLRNSKVFFDKECPESFKDQCIQTSIPITRYHGKCTNCCGGFPGCGPGLGQGCKGNCTCVPGKRILSRTFPREKSKIFLYPVGIQIRDNYDDKEFSLSIPEKRLFPRFYVTRRGSRLRGGGSKDSKRTEMPRIRCRRKKNSVFQVESSRRRPKEDPPCRGFHRSLSSLRGQPAWMEEAQESCWESCLRSKNCVGRASVSAECVPSSYNSGTVVPDVPERRWNFRRKQNIMAAGSTSCSGKFRRVTTATPLVPSAISMCVRENVRDIVGNKYRRCYSIWETLGLIFKSSSRRKNTKSDITKKTRKNRPNRCTLNISVIGKNILRSYCQTKNRSRFFSDNTKRAGFIKSHEDKNFSKEILLCDNSSSSSSQPSKLVEKEERLRGGGNKCDLEDRHKHHHPMEFTDQSAIENLNDVEMKPLHNNKDDNVSNAMFWENMEEDEYSWTQNLINDDVLRLQEDQECCGGPEHRNEDRRIRGGCGRSYKPIQHWTIFGRREHPRGSCCSPVRPQVSCRSSPCSPSPCLRSQPVCASMRFHNRNSCGRVDPCMDRKGCPCNSCGGAACSDEISRCCRIQQKEISYASASLAILKFDLAVDAVVNPAEGYTVVPVAVVVPAVSQEIPEDDPARNAAVAGIQTAEDAAKNRTIPESCF</sequence>
<accession>A0ABD1ZXK7</accession>
<dbReference type="Proteomes" id="UP001607302">
    <property type="component" value="Unassembled WGS sequence"/>
</dbReference>
<comment type="caution">
    <text evidence="2">The sequence shown here is derived from an EMBL/GenBank/DDBJ whole genome shotgun (WGS) entry which is preliminary data.</text>
</comment>
<evidence type="ECO:0000313" key="3">
    <source>
        <dbReference type="Proteomes" id="UP001607302"/>
    </source>
</evidence>
<feature type="compositionally biased region" description="Basic and acidic residues" evidence="1">
    <location>
        <begin position="847"/>
        <end position="866"/>
    </location>
</feature>
<keyword evidence="2" id="KW-0808">Transferase</keyword>
<reference evidence="2 3" key="1">
    <citation type="journal article" date="2024" name="Ann. Entomol. Soc. Am.">
        <title>Genomic analyses of the southern and eastern yellowjacket wasps (Hymenoptera: Vespidae) reveal evolutionary signatures of social life.</title>
        <authorList>
            <person name="Catto M.A."/>
            <person name="Caine P.B."/>
            <person name="Orr S.E."/>
            <person name="Hunt B.G."/>
            <person name="Goodisman M.A.D."/>
        </authorList>
    </citation>
    <scope>NUCLEOTIDE SEQUENCE [LARGE SCALE GENOMIC DNA]</scope>
    <source>
        <strain evidence="2">233</strain>
        <tissue evidence="2">Head and thorax</tissue>
    </source>
</reference>
<protein>
    <submittedName>
        <fullName evidence="2">NAD kinase domain-containing protein 1</fullName>
    </submittedName>
</protein>
<organism evidence="2 3">
    <name type="scientific">Vespula squamosa</name>
    <name type="common">Southern yellow jacket</name>
    <name type="synonym">Wasp</name>
    <dbReference type="NCBI Taxonomy" id="30214"/>
    <lineage>
        <taxon>Eukaryota</taxon>
        <taxon>Metazoa</taxon>
        <taxon>Ecdysozoa</taxon>
        <taxon>Arthropoda</taxon>
        <taxon>Hexapoda</taxon>
        <taxon>Insecta</taxon>
        <taxon>Pterygota</taxon>
        <taxon>Neoptera</taxon>
        <taxon>Endopterygota</taxon>
        <taxon>Hymenoptera</taxon>
        <taxon>Apocrita</taxon>
        <taxon>Aculeata</taxon>
        <taxon>Vespoidea</taxon>
        <taxon>Vespidae</taxon>
        <taxon>Vespinae</taxon>
        <taxon>Vespula</taxon>
    </lineage>
</organism>
<feature type="region of interest" description="Disordered" evidence="1">
    <location>
        <begin position="836"/>
        <end position="866"/>
    </location>
</feature>
<dbReference type="EMBL" id="JAUDFV010000161">
    <property type="protein sequence ID" value="KAL2713109.1"/>
    <property type="molecule type" value="Genomic_DNA"/>
</dbReference>
<dbReference type="GO" id="GO:0016301">
    <property type="term" value="F:kinase activity"/>
    <property type="evidence" value="ECO:0007669"/>
    <property type="project" value="UniProtKB-KW"/>
</dbReference>
<gene>
    <name evidence="2" type="ORF">V1478_017302</name>
</gene>
<keyword evidence="3" id="KW-1185">Reference proteome</keyword>
<proteinExistence type="predicted"/>
<evidence type="ECO:0000256" key="1">
    <source>
        <dbReference type="SAM" id="MobiDB-lite"/>
    </source>
</evidence>
<evidence type="ECO:0000313" key="2">
    <source>
        <dbReference type="EMBL" id="KAL2713109.1"/>
    </source>
</evidence>
<keyword evidence="2" id="KW-0418">Kinase</keyword>